<feature type="domain" description="NAD-dependent epimerase/dehydratase" evidence="1">
    <location>
        <begin position="4"/>
        <end position="218"/>
    </location>
</feature>
<evidence type="ECO:0000313" key="3">
    <source>
        <dbReference type="Proteomes" id="UP001597510"/>
    </source>
</evidence>
<dbReference type="EMBL" id="JBHULC010000009">
    <property type="protein sequence ID" value="MFD2521330.1"/>
    <property type="molecule type" value="Genomic_DNA"/>
</dbReference>
<dbReference type="PANTHER" id="PTHR43245:SF13">
    <property type="entry name" value="UDP-D-APIOSE_UDP-D-XYLOSE SYNTHASE 2"/>
    <property type="match status" value="1"/>
</dbReference>
<keyword evidence="3" id="KW-1185">Reference proteome</keyword>
<reference evidence="3" key="1">
    <citation type="journal article" date="2019" name="Int. J. Syst. Evol. Microbiol.">
        <title>The Global Catalogue of Microorganisms (GCM) 10K type strain sequencing project: providing services to taxonomists for standard genome sequencing and annotation.</title>
        <authorList>
            <consortium name="The Broad Institute Genomics Platform"/>
            <consortium name="The Broad Institute Genome Sequencing Center for Infectious Disease"/>
            <person name="Wu L."/>
            <person name="Ma J."/>
        </authorList>
    </citation>
    <scope>NUCLEOTIDE SEQUENCE [LARGE SCALE GENOMIC DNA]</scope>
    <source>
        <strain evidence="3">KCTC 52344</strain>
    </source>
</reference>
<dbReference type="RefSeq" id="WP_340237053.1">
    <property type="nucleotide sequence ID" value="NZ_JBBEWC010000007.1"/>
</dbReference>
<protein>
    <submittedName>
        <fullName evidence="2">NAD-dependent epimerase/dehydratase family protein</fullName>
    </submittedName>
</protein>
<comment type="caution">
    <text evidence="2">The sequence shown here is derived from an EMBL/GenBank/DDBJ whole genome shotgun (WGS) entry which is preliminary data.</text>
</comment>
<dbReference type="SUPFAM" id="SSF51735">
    <property type="entry name" value="NAD(P)-binding Rossmann-fold domains"/>
    <property type="match status" value="1"/>
</dbReference>
<gene>
    <name evidence="2" type="ORF">ACFSR2_10565</name>
</gene>
<evidence type="ECO:0000313" key="2">
    <source>
        <dbReference type="EMBL" id="MFD2521330.1"/>
    </source>
</evidence>
<evidence type="ECO:0000259" key="1">
    <source>
        <dbReference type="Pfam" id="PF01370"/>
    </source>
</evidence>
<dbReference type="Proteomes" id="UP001597510">
    <property type="component" value="Unassembled WGS sequence"/>
</dbReference>
<organism evidence="2 3">
    <name type="scientific">Emticicia soli</name>
    <dbReference type="NCBI Taxonomy" id="2027878"/>
    <lineage>
        <taxon>Bacteria</taxon>
        <taxon>Pseudomonadati</taxon>
        <taxon>Bacteroidota</taxon>
        <taxon>Cytophagia</taxon>
        <taxon>Cytophagales</taxon>
        <taxon>Leadbetterellaceae</taxon>
        <taxon>Emticicia</taxon>
    </lineage>
</organism>
<dbReference type="PANTHER" id="PTHR43245">
    <property type="entry name" value="BIFUNCTIONAL POLYMYXIN RESISTANCE PROTEIN ARNA"/>
    <property type="match status" value="1"/>
</dbReference>
<accession>A0ABW5J9E1</accession>
<dbReference type="InterPro" id="IPR036291">
    <property type="entry name" value="NAD(P)-bd_dom_sf"/>
</dbReference>
<dbReference type="Pfam" id="PF01370">
    <property type="entry name" value="Epimerase"/>
    <property type="match status" value="1"/>
</dbReference>
<dbReference type="InterPro" id="IPR001509">
    <property type="entry name" value="Epimerase_deHydtase"/>
</dbReference>
<name>A0ABW5J9E1_9BACT</name>
<proteinExistence type="predicted"/>
<dbReference type="InterPro" id="IPR050177">
    <property type="entry name" value="Lipid_A_modif_metabolic_enz"/>
</dbReference>
<dbReference type="Gene3D" id="3.40.50.720">
    <property type="entry name" value="NAD(P)-binding Rossmann-like Domain"/>
    <property type="match status" value="1"/>
</dbReference>
<sequence>MQTILGANGTIGTELAKALKNYTSDIRLVSRNPKKVNDTDTLFAADLTNKDEVFKAISGSEIVYLTVGFEYKLDIWKKQWPTLMKNVIDACIENKAKLVFFDNVYMIGGDNVKHITEKSPFSPTSKKGEIRVELNKMILEAIKERGLQAIIARAADFYGVIKNNSVLIELVHKNLAENKKAQWFFNAKVKHSFTYTPDAGKATALLGNTPEAYNQIWNLPTDRNSLTGEEWIRLFAKEMGKSDKYQLFPAFMVKLAGLFVPFLREIYEMRYQYDREYFFDSSKFEKYFNFKPTPYQQGVKEILANN</sequence>